<dbReference type="SUPFAM" id="SSF53927">
    <property type="entry name" value="Cytidine deaminase-like"/>
    <property type="match status" value="1"/>
</dbReference>
<evidence type="ECO:0000259" key="10">
    <source>
        <dbReference type="PROSITE" id="PS51747"/>
    </source>
</evidence>
<dbReference type="GO" id="GO:0002100">
    <property type="term" value="P:tRNA wobble adenosine to inosine editing"/>
    <property type="evidence" value="ECO:0007669"/>
    <property type="project" value="UniProtKB-UniRule"/>
</dbReference>
<organism evidence="11 12">
    <name type="scientific">Aureliella helgolandensis</name>
    <dbReference type="NCBI Taxonomy" id="2527968"/>
    <lineage>
        <taxon>Bacteria</taxon>
        <taxon>Pseudomonadati</taxon>
        <taxon>Planctomycetota</taxon>
        <taxon>Planctomycetia</taxon>
        <taxon>Pirellulales</taxon>
        <taxon>Pirellulaceae</taxon>
        <taxon>Aureliella</taxon>
    </lineage>
</organism>
<comment type="subunit">
    <text evidence="2 8">Homodimer.</text>
</comment>
<evidence type="ECO:0000313" key="11">
    <source>
        <dbReference type="EMBL" id="QDV26320.1"/>
    </source>
</evidence>
<dbReference type="InterPro" id="IPR002125">
    <property type="entry name" value="CMP_dCMP_dom"/>
</dbReference>
<dbReference type="NCBIfam" id="NF008113">
    <property type="entry name" value="PRK10860.1"/>
    <property type="match status" value="1"/>
</dbReference>
<dbReference type="PANTHER" id="PTHR11079">
    <property type="entry name" value="CYTOSINE DEAMINASE FAMILY MEMBER"/>
    <property type="match status" value="1"/>
</dbReference>
<evidence type="ECO:0000256" key="2">
    <source>
        <dbReference type="ARBA" id="ARBA00011738"/>
    </source>
</evidence>
<evidence type="ECO:0000256" key="3">
    <source>
        <dbReference type="ARBA" id="ARBA00022694"/>
    </source>
</evidence>
<protein>
    <recommendedName>
        <fullName evidence="8">tRNA-specific adenosine deaminase</fullName>
        <ecNumber evidence="8">3.5.4.33</ecNumber>
    </recommendedName>
</protein>
<comment type="cofactor">
    <cofactor evidence="8">
        <name>Zn(2+)</name>
        <dbReference type="ChEBI" id="CHEBI:29105"/>
    </cofactor>
    <text evidence="8">Binds 1 zinc ion per subunit.</text>
</comment>
<feature type="region of interest" description="Disordered" evidence="9">
    <location>
        <begin position="1"/>
        <end position="27"/>
    </location>
</feature>
<keyword evidence="12" id="KW-1185">Reference proteome</keyword>
<feature type="binding site" evidence="8">
    <location>
        <position position="132"/>
    </location>
    <ligand>
        <name>Zn(2+)</name>
        <dbReference type="ChEBI" id="CHEBI:29105"/>
        <note>catalytic</note>
    </ligand>
</feature>
<dbReference type="PROSITE" id="PS51747">
    <property type="entry name" value="CYT_DCMP_DEAMINASES_2"/>
    <property type="match status" value="1"/>
</dbReference>
<evidence type="ECO:0000256" key="6">
    <source>
        <dbReference type="ARBA" id="ARBA00022833"/>
    </source>
</evidence>
<dbReference type="Pfam" id="PF14437">
    <property type="entry name" value="MafB19-deam"/>
    <property type="match status" value="1"/>
</dbReference>
<feature type="domain" description="CMP/dCMP-type deaminase" evidence="10">
    <location>
        <begin position="51"/>
        <end position="178"/>
    </location>
</feature>
<feature type="active site" description="Proton donor" evidence="8">
    <location>
        <position position="104"/>
    </location>
</feature>
<evidence type="ECO:0000256" key="5">
    <source>
        <dbReference type="ARBA" id="ARBA00022801"/>
    </source>
</evidence>
<keyword evidence="5 8" id="KW-0378">Hydrolase</keyword>
<dbReference type="GO" id="GO:0052717">
    <property type="term" value="F:tRNA-specific adenosine-34 deaminase activity"/>
    <property type="evidence" value="ECO:0007669"/>
    <property type="project" value="UniProtKB-UniRule"/>
</dbReference>
<dbReference type="FunFam" id="3.40.140.10:FF:000005">
    <property type="entry name" value="tRNA-specific adenosine deaminase"/>
    <property type="match status" value="1"/>
</dbReference>
<dbReference type="Gene3D" id="3.40.140.10">
    <property type="entry name" value="Cytidine Deaminase, domain 2"/>
    <property type="match status" value="1"/>
</dbReference>
<reference evidence="11 12" key="1">
    <citation type="submission" date="2019-02" db="EMBL/GenBank/DDBJ databases">
        <title>Deep-cultivation of Planctomycetes and their phenomic and genomic characterization uncovers novel biology.</title>
        <authorList>
            <person name="Wiegand S."/>
            <person name="Jogler M."/>
            <person name="Boedeker C."/>
            <person name="Pinto D."/>
            <person name="Vollmers J."/>
            <person name="Rivas-Marin E."/>
            <person name="Kohn T."/>
            <person name="Peeters S.H."/>
            <person name="Heuer A."/>
            <person name="Rast P."/>
            <person name="Oberbeckmann S."/>
            <person name="Bunk B."/>
            <person name="Jeske O."/>
            <person name="Meyerdierks A."/>
            <person name="Storesund J.E."/>
            <person name="Kallscheuer N."/>
            <person name="Luecker S."/>
            <person name="Lage O.M."/>
            <person name="Pohl T."/>
            <person name="Merkel B.J."/>
            <person name="Hornburger P."/>
            <person name="Mueller R.-W."/>
            <person name="Bruemmer F."/>
            <person name="Labrenz M."/>
            <person name="Spormann A.M."/>
            <person name="Op den Camp H."/>
            <person name="Overmann J."/>
            <person name="Amann R."/>
            <person name="Jetten M.S.M."/>
            <person name="Mascher T."/>
            <person name="Medema M.H."/>
            <person name="Devos D.P."/>
            <person name="Kaster A.-K."/>
            <person name="Ovreas L."/>
            <person name="Rohde M."/>
            <person name="Galperin M.Y."/>
            <person name="Jogler C."/>
        </authorList>
    </citation>
    <scope>NUCLEOTIDE SEQUENCE [LARGE SCALE GENOMIC DNA]</scope>
    <source>
        <strain evidence="11 12">Q31a</strain>
    </source>
</reference>
<sequence length="203" mass="22320">MIRESFDSEFDEGDYSEDEMTGGLSGKEGISFEYSDGDFSGGDIPGHELIDWDQMFMRRALTLAQQARQEDEVPVGAVVTFGNRVVGAGWNQRESLQDPTAHAEMIAITQAAAALSSWRLEKCTLYVTLEPCPMCAGAVLQARVPRVVFGASDPKGGAVTTLYRMLDDPRFNHRSDVTSGVLADQCGAILSQFFQEKRRQGKK</sequence>
<comment type="function">
    <text evidence="8">Catalyzes the deamination of adenosine to inosine at the wobble position 34 of tRNA(Arg2).</text>
</comment>
<dbReference type="PROSITE" id="PS00903">
    <property type="entry name" value="CYT_DCMP_DEAMINASES_1"/>
    <property type="match status" value="1"/>
</dbReference>
<dbReference type="GO" id="GO:0008270">
    <property type="term" value="F:zinc ion binding"/>
    <property type="evidence" value="ECO:0007669"/>
    <property type="project" value="UniProtKB-UniRule"/>
</dbReference>
<keyword evidence="6 8" id="KW-0862">Zinc</keyword>
<dbReference type="PANTHER" id="PTHR11079:SF202">
    <property type="entry name" value="TRNA-SPECIFIC ADENOSINE DEAMINASE"/>
    <property type="match status" value="1"/>
</dbReference>
<evidence type="ECO:0000256" key="8">
    <source>
        <dbReference type="HAMAP-Rule" id="MF_00972"/>
    </source>
</evidence>
<feature type="binding site" evidence="8">
    <location>
        <position position="135"/>
    </location>
    <ligand>
        <name>Zn(2+)</name>
        <dbReference type="ChEBI" id="CHEBI:29105"/>
        <note>catalytic</note>
    </ligand>
</feature>
<comment type="similarity">
    <text evidence="1">Belongs to the cytidine and deoxycytidylate deaminase family. ADAT2 subfamily.</text>
</comment>
<dbReference type="KEGG" id="ahel:Q31a_46920"/>
<dbReference type="AlphaFoldDB" id="A0A518GCN9"/>
<dbReference type="HAMAP" id="MF_00972">
    <property type="entry name" value="tRNA_aden_deaminase"/>
    <property type="match status" value="1"/>
</dbReference>
<accession>A0A518GCN9</accession>
<evidence type="ECO:0000256" key="4">
    <source>
        <dbReference type="ARBA" id="ARBA00022723"/>
    </source>
</evidence>
<dbReference type="InterPro" id="IPR028883">
    <property type="entry name" value="tRNA_aden_deaminase"/>
</dbReference>
<dbReference type="EC" id="3.5.4.33" evidence="8"/>
<evidence type="ECO:0000256" key="9">
    <source>
        <dbReference type="SAM" id="MobiDB-lite"/>
    </source>
</evidence>
<dbReference type="CDD" id="cd01285">
    <property type="entry name" value="nucleoside_deaminase"/>
    <property type="match status" value="1"/>
</dbReference>
<evidence type="ECO:0000313" key="12">
    <source>
        <dbReference type="Proteomes" id="UP000318017"/>
    </source>
</evidence>
<keyword evidence="4 8" id="KW-0479">Metal-binding</keyword>
<feature type="binding site" evidence="8">
    <location>
        <position position="102"/>
    </location>
    <ligand>
        <name>Zn(2+)</name>
        <dbReference type="ChEBI" id="CHEBI:29105"/>
        <note>catalytic</note>
    </ligand>
</feature>
<dbReference type="EMBL" id="CP036298">
    <property type="protein sequence ID" value="QDV26320.1"/>
    <property type="molecule type" value="Genomic_DNA"/>
</dbReference>
<dbReference type="InterPro" id="IPR058535">
    <property type="entry name" value="MafB19-deam"/>
</dbReference>
<proteinExistence type="inferred from homology"/>
<feature type="compositionally biased region" description="Acidic residues" evidence="9">
    <location>
        <begin position="7"/>
        <end position="20"/>
    </location>
</feature>
<keyword evidence="3 8" id="KW-0819">tRNA processing</keyword>
<dbReference type="InterPro" id="IPR016193">
    <property type="entry name" value="Cytidine_deaminase-like"/>
</dbReference>
<evidence type="ECO:0000256" key="1">
    <source>
        <dbReference type="ARBA" id="ARBA00010669"/>
    </source>
</evidence>
<name>A0A518GCN9_9BACT</name>
<dbReference type="Proteomes" id="UP000318017">
    <property type="component" value="Chromosome"/>
</dbReference>
<evidence type="ECO:0000256" key="7">
    <source>
        <dbReference type="ARBA" id="ARBA00048045"/>
    </source>
</evidence>
<gene>
    <name evidence="8 11" type="primary">tadA</name>
    <name evidence="11" type="ORF">Q31a_46920</name>
</gene>
<dbReference type="InterPro" id="IPR016192">
    <property type="entry name" value="APOBEC/CMP_deaminase_Zn-bd"/>
</dbReference>
<comment type="catalytic activity">
    <reaction evidence="7 8">
        <text>adenosine(34) in tRNA + H2O + H(+) = inosine(34) in tRNA + NH4(+)</text>
        <dbReference type="Rhea" id="RHEA:43168"/>
        <dbReference type="Rhea" id="RHEA-COMP:10373"/>
        <dbReference type="Rhea" id="RHEA-COMP:10374"/>
        <dbReference type="ChEBI" id="CHEBI:15377"/>
        <dbReference type="ChEBI" id="CHEBI:15378"/>
        <dbReference type="ChEBI" id="CHEBI:28938"/>
        <dbReference type="ChEBI" id="CHEBI:74411"/>
        <dbReference type="ChEBI" id="CHEBI:82852"/>
        <dbReference type="EC" id="3.5.4.33"/>
    </reaction>
</comment>